<dbReference type="AlphaFoldDB" id="A0AAV0YGH7"/>
<name>A0AAV0YGH7_VICFA</name>
<keyword evidence="2" id="KW-1185">Reference proteome</keyword>
<evidence type="ECO:0000313" key="2">
    <source>
        <dbReference type="Proteomes" id="UP001157006"/>
    </source>
</evidence>
<reference evidence="1 2" key="1">
    <citation type="submission" date="2023-01" db="EMBL/GenBank/DDBJ databases">
        <authorList>
            <person name="Kreplak J."/>
        </authorList>
    </citation>
    <scope>NUCLEOTIDE SEQUENCE [LARGE SCALE GENOMIC DNA]</scope>
</reference>
<evidence type="ECO:0000313" key="1">
    <source>
        <dbReference type="EMBL" id="CAI8585110.1"/>
    </source>
</evidence>
<protein>
    <submittedName>
        <fullName evidence="1">Uncharacterized protein</fullName>
    </submittedName>
</protein>
<proteinExistence type="predicted"/>
<dbReference type="Proteomes" id="UP001157006">
    <property type="component" value="Unassembled WGS sequence"/>
</dbReference>
<gene>
    <name evidence="1" type="ORF">VFH_U108400</name>
</gene>
<sequence>MVDFDQEIGEKLIFIPSKSPTLPLFLLHHQLNENTTTVISYLALFSTSLKLTQGKHLRKFVKTEMGLKVDPNFLIIMGGFIPMETESKAKDDSHIFFMTMYRRREFTINFHL</sequence>
<organism evidence="1 2">
    <name type="scientific">Vicia faba</name>
    <name type="common">Broad bean</name>
    <name type="synonym">Faba vulgaris</name>
    <dbReference type="NCBI Taxonomy" id="3906"/>
    <lineage>
        <taxon>Eukaryota</taxon>
        <taxon>Viridiplantae</taxon>
        <taxon>Streptophyta</taxon>
        <taxon>Embryophyta</taxon>
        <taxon>Tracheophyta</taxon>
        <taxon>Spermatophyta</taxon>
        <taxon>Magnoliopsida</taxon>
        <taxon>eudicotyledons</taxon>
        <taxon>Gunneridae</taxon>
        <taxon>Pentapetalae</taxon>
        <taxon>rosids</taxon>
        <taxon>fabids</taxon>
        <taxon>Fabales</taxon>
        <taxon>Fabaceae</taxon>
        <taxon>Papilionoideae</taxon>
        <taxon>50 kb inversion clade</taxon>
        <taxon>NPAAA clade</taxon>
        <taxon>Hologalegina</taxon>
        <taxon>IRL clade</taxon>
        <taxon>Fabeae</taxon>
        <taxon>Vicia</taxon>
    </lineage>
</organism>
<accession>A0AAV0YGH7</accession>
<comment type="caution">
    <text evidence="1">The sequence shown here is derived from an EMBL/GenBank/DDBJ whole genome shotgun (WGS) entry which is preliminary data.</text>
</comment>
<dbReference type="EMBL" id="CATIWC010002956">
    <property type="protein sequence ID" value="CAI8585110.1"/>
    <property type="molecule type" value="Genomic_DNA"/>
</dbReference>